<dbReference type="RefSeq" id="XP_033584936.1">
    <property type="nucleotide sequence ID" value="XM_033721691.1"/>
</dbReference>
<evidence type="ECO:0000313" key="1">
    <source>
        <dbReference type="EMBL" id="KAF2817972.1"/>
    </source>
</evidence>
<dbReference type="AlphaFoldDB" id="A0A6A6ZA20"/>
<name>A0A6A6ZA20_9PEZI</name>
<organism evidence="1">
    <name type="scientific">Mytilinidion resinicola</name>
    <dbReference type="NCBI Taxonomy" id="574789"/>
    <lineage>
        <taxon>Eukaryota</taxon>
        <taxon>Fungi</taxon>
        <taxon>Dikarya</taxon>
        <taxon>Ascomycota</taxon>
        <taxon>Pezizomycotina</taxon>
        <taxon>Dothideomycetes</taxon>
        <taxon>Pleosporomycetidae</taxon>
        <taxon>Mytilinidiales</taxon>
        <taxon>Mytilinidiaceae</taxon>
        <taxon>Mytilinidion</taxon>
    </lineage>
</organism>
<evidence type="ECO:0000313" key="2">
    <source>
        <dbReference type="Proteomes" id="UP000504636"/>
    </source>
</evidence>
<proteinExistence type="predicted"/>
<accession>A0A6A6ZA20</accession>
<dbReference type="EMBL" id="MU003692">
    <property type="protein sequence ID" value="KAF2817972.1"/>
    <property type="molecule type" value="Genomic_DNA"/>
</dbReference>
<gene>
    <name evidence="1 3" type="ORF">BDZ99DRAFT_470902</name>
</gene>
<sequence length="275" mass="30378">MSCRIISMSDAQSTPSAPSLLFCTTAAVCTHHVVRGGGEASNDAAVFLCLAMGSNEPDGEGWLNGHQPDCEEPDMVRPSSLLRRLHSRSNVFQTHLWPDERLRRLDLGATSLTYMTDKRLSLFTTTQRLLSTCQACNTNYYLCFRSGEAFGPRRGQHVDPQYSSSSPSLLFRRHKVSPGHGDTVPWYVSVGVTIPSNSKPLQMSPRAAPSSVYSRPWTSSVKPNADGRTYHVYIQYTDTTVLHGEQDLLCTSTCSDESLLGRGDRSRQPLIPHAD</sequence>
<dbReference type="Proteomes" id="UP000504636">
    <property type="component" value="Unplaced"/>
</dbReference>
<reference evidence="3" key="3">
    <citation type="submission" date="2025-04" db="UniProtKB">
        <authorList>
            <consortium name="RefSeq"/>
        </authorList>
    </citation>
    <scope>IDENTIFICATION</scope>
    <source>
        <strain evidence="3">CBS 304.34</strain>
    </source>
</reference>
<reference evidence="1 3" key="1">
    <citation type="journal article" date="2020" name="Stud. Mycol.">
        <title>101 Dothideomycetes genomes: a test case for predicting lifestyles and emergence of pathogens.</title>
        <authorList>
            <person name="Haridas S."/>
            <person name="Albert R."/>
            <person name="Binder M."/>
            <person name="Bloem J."/>
            <person name="Labutti K."/>
            <person name="Salamov A."/>
            <person name="Andreopoulos B."/>
            <person name="Baker S."/>
            <person name="Barry K."/>
            <person name="Bills G."/>
            <person name="Bluhm B."/>
            <person name="Cannon C."/>
            <person name="Castanera R."/>
            <person name="Culley D."/>
            <person name="Daum C."/>
            <person name="Ezra D."/>
            <person name="Gonzalez J."/>
            <person name="Henrissat B."/>
            <person name="Kuo A."/>
            <person name="Liang C."/>
            <person name="Lipzen A."/>
            <person name="Lutzoni F."/>
            <person name="Magnuson J."/>
            <person name="Mondo S."/>
            <person name="Nolan M."/>
            <person name="Ohm R."/>
            <person name="Pangilinan J."/>
            <person name="Park H.-J."/>
            <person name="Ramirez L."/>
            <person name="Alfaro M."/>
            <person name="Sun H."/>
            <person name="Tritt A."/>
            <person name="Yoshinaga Y."/>
            <person name="Zwiers L.-H."/>
            <person name="Turgeon B."/>
            <person name="Goodwin S."/>
            <person name="Spatafora J."/>
            <person name="Crous P."/>
            <person name="Grigoriev I."/>
        </authorList>
    </citation>
    <scope>NUCLEOTIDE SEQUENCE</scope>
    <source>
        <strain evidence="1 3">CBS 304.34</strain>
    </source>
</reference>
<reference evidence="3" key="2">
    <citation type="submission" date="2020-04" db="EMBL/GenBank/DDBJ databases">
        <authorList>
            <consortium name="NCBI Genome Project"/>
        </authorList>
    </citation>
    <scope>NUCLEOTIDE SEQUENCE</scope>
    <source>
        <strain evidence="3">CBS 304.34</strain>
    </source>
</reference>
<dbReference type="GeneID" id="54462584"/>
<protein>
    <submittedName>
        <fullName evidence="1 3">Uncharacterized protein</fullName>
    </submittedName>
</protein>
<keyword evidence="2" id="KW-1185">Reference proteome</keyword>
<evidence type="ECO:0000313" key="3">
    <source>
        <dbReference type="RefSeq" id="XP_033584936.1"/>
    </source>
</evidence>